<feature type="transmembrane region" description="Helical" evidence="7">
    <location>
        <begin position="98"/>
        <end position="123"/>
    </location>
</feature>
<dbReference type="PANTHER" id="PTHR43163">
    <property type="entry name" value="DIPEPTIDE TRANSPORT SYSTEM PERMEASE PROTEIN DPPB-RELATED"/>
    <property type="match status" value="1"/>
</dbReference>
<feature type="domain" description="ABC transmembrane type-1" evidence="8">
    <location>
        <begin position="96"/>
        <end position="300"/>
    </location>
</feature>
<dbReference type="Pfam" id="PF19300">
    <property type="entry name" value="BPD_transp_1_N"/>
    <property type="match status" value="1"/>
</dbReference>
<dbReference type="InterPro" id="IPR045621">
    <property type="entry name" value="BPD_transp_1_N"/>
</dbReference>
<dbReference type="PROSITE" id="PS50928">
    <property type="entry name" value="ABC_TM1"/>
    <property type="match status" value="1"/>
</dbReference>
<keyword evidence="2 7" id="KW-0813">Transport</keyword>
<protein>
    <submittedName>
        <fullName evidence="9">Peptide/nickel transport system permease protein</fullName>
    </submittedName>
</protein>
<evidence type="ECO:0000256" key="7">
    <source>
        <dbReference type="RuleBase" id="RU363032"/>
    </source>
</evidence>
<dbReference type="Pfam" id="PF00528">
    <property type="entry name" value="BPD_transp_1"/>
    <property type="match status" value="1"/>
</dbReference>
<keyword evidence="3" id="KW-1003">Cell membrane</keyword>
<evidence type="ECO:0000256" key="3">
    <source>
        <dbReference type="ARBA" id="ARBA00022475"/>
    </source>
</evidence>
<dbReference type="AlphaFoldDB" id="A0A2T0ZX11"/>
<feature type="transmembrane region" description="Helical" evidence="7">
    <location>
        <begin position="178"/>
        <end position="198"/>
    </location>
</feature>
<keyword evidence="6 7" id="KW-0472">Membrane</keyword>
<feature type="transmembrane region" description="Helical" evidence="7">
    <location>
        <begin position="12"/>
        <end position="31"/>
    </location>
</feature>
<gene>
    <name evidence="9" type="ORF">CLV47_11351</name>
</gene>
<dbReference type="EMBL" id="PVUE01000013">
    <property type="protein sequence ID" value="PRZ40886.1"/>
    <property type="molecule type" value="Genomic_DNA"/>
</dbReference>
<dbReference type="OrthoDB" id="3543764at2"/>
<keyword evidence="10" id="KW-1185">Reference proteome</keyword>
<feature type="transmembrane region" description="Helical" evidence="7">
    <location>
        <begin position="135"/>
        <end position="158"/>
    </location>
</feature>
<organism evidence="9 10">
    <name type="scientific">Antricoccus suffuscus</name>
    <dbReference type="NCBI Taxonomy" id="1629062"/>
    <lineage>
        <taxon>Bacteria</taxon>
        <taxon>Bacillati</taxon>
        <taxon>Actinomycetota</taxon>
        <taxon>Actinomycetes</taxon>
        <taxon>Geodermatophilales</taxon>
        <taxon>Antricoccaceae</taxon>
        <taxon>Antricoccus</taxon>
    </lineage>
</organism>
<comment type="caution">
    <text evidence="9">The sequence shown here is derived from an EMBL/GenBank/DDBJ whole genome shotgun (WGS) entry which is preliminary data.</text>
</comment>
<comment type="subcellular location">
    <subcellularLocation>
        <location evidence="1 7">Cell membrane</location>
        <topology evidence="1 7">Multi-pass membrane protein</topology>
    </subcellularLocation>
</comment>
<dbReference type="InterPro" id="IPR035906">
    <property type="entry name" value="MetI-like_sf"/>
</dbReference>
<sequence length="312" mass="32813">MFGSIILRRLGAVIPTLLIASLVVFMLVQMIPGDPAITIAGESATPEQLQAIRQSLGLNDSLPVQFWNWLTNLVHGDLGRSLINGEPVRSALMRTTGVTLTIVATAMLIALVIGLAAGIVAALHANGLVDRAVTALVSLGVAMPGFWIGLILVIVFALGLGWFPATGGMSFFADPVTALQHAVLPGLAMGIVGAAEIARQTRGAMIQAMSADSVRTHRAKGLSERAIVWRALKNCSVPILTIAGLQLNSYLGATVVIEAVFAIPGLGGLILNATLQKDYPIIQGVVLVMALIVITVNLLVDIAYRIVDPRIR</sequence>
<dbReference type="GO" id="GO:0005886">
    <property type="term" value="C:plasma membrane"/>
    <property type="evidence" value="ECO:0007669"/>
    <property type="project" value="UniProtKB-SubCell"/>
</dbReference>
<comment type="similarity">
    <text evidence="7">Belongs to the binding-protein-dependent transport system permease family.</text>
</comment>
<evidence type="ECO:0000313" key="10">
    <source>
        <dbReference type="Proteomes" id="UP000237752"/>
    </source>
</evidence>
<accession>A0A2T0ZX11</accession>
<dbReference type="PANTHER" id="PTHR43163:SF6">
    <property type="entry name" value="DIPEPTIDE TRANSPORT SYSTEM PERMEASE PROTEIN DPPB-RELATED"/>
    <property type="match status" value="1"/>
</dbReference>
<feature type="transmembrane region" description="Helical" evidence="7">
    <location>
        <begin position="250"/>
        <end position="275"/>
    </location>
</feature>
<evidence type="ECO:0000259" key="8">
    <source>
        <dbReference type="PROSITE" id="PS50928"/>
    </source>
</evidence>
<proteinExistence type="inferred from homology"/>
<dbReference type="RefSeq" id="WP_106349822.1">
    <property type="nucleotide sequence ID" value="NZ_PVUE01000013.1"/>
</dbReference>
<dbReference type="Proteomes" id="UP000237752">
    <property type="component" value="Unassembled WGS sequence"/>
</dbReference>
<dbReference type="Gene3D" id="1.10.3720.10">
    <property type="entry name" value="MetI-like"/>
    <property type="match status" value="1"/>
</dbReference>
<keyword evidence="4 7" id="KW-0812">Transmembrane</keyword>
<reference evidence="9 10" key="1">
    <citation type="submission" date="2018-03" db="EMBL/GenBank/DDBJ databases">
        <title>Genomic Encyclopedia of Archaeal and Bacterial Type Strains, Phase II (KMG-II): from individual species to whole genera.</title>
        <authorList>
            <person name="Goeker M."/>
        </authorList>
    </citation>
    <scope>NUCLEOTIDE SEQUENCE [LARGE SCALE GENOMIC DNA]</scope>
    <source>
        <strain evidence="9 10">DSM 100065</strain>
    </source>
</reference>
<dbReference type="SUPFAM" id="SSF161098">
    <property type="entry name" value="MetI-like"/>
    <property type="match status" value="1"/>
</dbReference>
<feature type="transmembrane region" description="Helical" evidence="7">
    <location>
        <begin position="281"/>
        <end position="304"/>
    </location>
</feature>
<evidence type="ECO:0000256" key="1">
    <source>
        <dbReference type="ARBA" id="ARBA00004651"/>
    </source>
</evidence>
<dbReference type="InterPro" id="IPR000515">
    <property type="entry name" value="MetI-like"/>
</dbReference>
<evidence type="ECO:0000256" key="6">
    <source>
        <dbReference type="ARBA" id="ARBA00023136"/>
    </source>
</evidence>
<evidence type="ECO:0000256" key="4">
    <source>
        <dbReference type="ARBA" id="ARBA00022692"/>
    </source>
</evidence>
<dbReference type="GO" id="GO:0071916">
    <property type="term" value="F:dipeptide transmembrane transporter activity"/>
    <property type="evidence" value="ECO:0007669"/>
    <property type="project" value="TreeGrafter"/>
</dbReference>
<evidence type="ECO:0000256" key="2">
    <source>
        <dbReference type="ARBA" id="ARBA00022448"/>
    </source>
</evidence>
<dbReference type="CDD" id="cd06261">
    <property type="entry name" value="TM_PBP2"/>
    <property type="match status" value="1"/>
</dbReference>
<evidence type="ECO:0000313" key="9">
    <source>
        <dbReference type="EMBL" id="PRZ40886.1"/>
    </source>
</evidence>
<keyword evidence="5 7" id="KW-1133">Transmembrane helix</keyword>
<name>A0A2T0ZX11_9ACTN</name>
<evidence type="ECO:0000256" key="5">
    <source>
        <dbReference type="ARBA" id="ARBA00022989"/>
    </source>
</evidence>